<keyword evidence="1" id="KW-0808">Transferase</keyword>
<dbReference type="InterPro" id="IPR051556">
    <property type="entry name" value="N-term/lysine_N-AcTrnsfr"/>
</dbReference>
<evidence type="ECO:0000256" key="2">
    <source>
        <dbReference type="ARBA" id="ARBA00023315"/>
    </source>
</evidence>
<evidence type="ECO:0000313" key="4">
    <source>
        <dbReference type="Proteomes" id="UP001291623"/>
    </source>
</evidence>
<evidence type="ECO:0008006" key="5">
    <source>
        <dbReference type="Google" id="ProtNLM"/>
    </source>
</evidence>
<dbReference type="GO" id="GO:0007064">
    <property type="term" value="P:mitotic sister chromatid cohesion"/>
    <property type="evidence" value="ECO:0007669"/>
    <property type="project" value="TreeGrafter"/>
</dbReference>
<dbReference type="PANTHER" id="PTHR42919:SF8">
    <property type="entry name" value="N-ALPHA-ACETYLTRANSFERASE 50"/>
    <property type="match status" value="1"/>
</dbReference>
<dbReference type="EMBL" id="JAVYJV010000008">
    <property type="protein sequence ID" value="KAK4364981.1"/>
    <property type="molecule type" value="Genomic_DNA"/>
</dbReference>
<gene>
    <name evidence="3" type="ORF">RND71_016339</name>
</gene>
<protein>
    <recommendedName>
        <fullName evidence="5">N-acetyltransferase domain-containing protein</fullName>
    </recommendedName>
</protein>
<keyword evidence="4" id="KW-1185">Reference proteome</keyword>
<accession>A0AAE1S800</accession>
<name>A0AAE1S800_9SOLA</name>
<evidence type="ECO:0000313" key="3">
    <source>
        <dbReference type="EMBL" id="KAK4364981.1"/>
    </source>
</evidence>
<dbReference type="GO" id="GO:0008080">
    <property type="term" value="F:N-acetyltransferase activity"/>
    <property type="evidence" value="ECO:0007669"/>
    <property type="project" value="TreeGrafter"/>
</dbReference>
<dbReference type="SUPFAM" id="SSF55729">
    <property type="entry name" value="Acyl-CoA N-acyltransferases (Nat)"/>
    <property type="match status" value="1"/>
</dbReference>
<dbReference type="InterPro" id="IPR016181">
    <property type="entry name" value="Acyl_CoA_acyltransferase"/>
</dbReference>
<dbReference type="Gene3D" id="3.40.630.30">
    <property type="match status" value="1"/>
</dbReference>
<comment type="caution">
    <text evidence="3">The sequence shown here is derived from an EMBL/GenBank/DDBJ whole genome shotgun (WGS) entry which is preliminary data.</text>
</comment>
<reference evidence="3" key="1">
    <citation type="submission" date="2023-12" db="EMBL/GenBank/DDBJ databases">
        <title>Genome assembly of Anisodus tanguticus.</title>
        <authorList>
            <person name="Wang Y.-J."/>
        </authorList>
    </citation>
    <scope>NUCLEOTIDE SEQUENCE</scope>
    <source>
        <strain evidence="3">KB-2021</strain>
        <tissue evidence="3">Leaf</tissue>
    </source>
</reference>
<sequence length="238" mass="26659">MQLLPYQEKDVRDGSVFGKASSFPVLRVSQMFFFSPAAYYNDICVGSVACRLEKKEGESVCVYIMTLSVLAPYRVLEYQRDLLAFTDKYEDAINFYKKFGFEPRGKADGYQEILFHHEALLLIMVPPALTHVYSEQNKLADQLTLFDSTLDRSDIIHFQEPPPFVIDLLQADQGGTTTPRRISEAKWLQHTGKSSFAQSSAGISSGTSSFCNSNTRIAANNNHMYSSGDTVTPSVHNV</sequence>
<proteinExistence type="predicted"/>
<organism evidence="3 4">
    <name type="scientific">Anisodus tanguticus</name>
    <dbReference type="NCBI Taxonomy" id="243964"/>
    <lineage>
        <taxon>Eukaryota</taxon>
        <taxon>Viridiplantae</taxon>
        <taxon>Streptophyta</taxon>
        <taxon>Embryophyta</taxon>
        <taxon>Tracheophyta</taxon>
        <taxon>Spermatophyta</taxon>
        <taxon>Magnoliopsida</taxon>
        <taxon>eudicotyledons</taxon>
        <taxon>Gunneridae</taxon>
        <taxon>Pentapetalae</taxon>
        <taxon>asterids</taxon>
        <taxon>lamiids</taxon>
        <taxon>Solanales</taxon>
        <taxon>Solanaceae</taxon>
        <taxon>Solanoideae</taxon>
        <taxon>Hyoscyameae</taxon>
        <taxon>Anisodus</taxon>
    </lineage>
</organism>
<dbReference type="GO" id="GO:0031415">
    <property type="term" value="C:NatA complex"/>
    <property type="evidence" value="ECO:0007669"/>
    <property type="project" value="TreeGrafter"/>
</dbReference>
<dbReference type="PANTHER" id="PTHR42919">
    <property type="entry name" value="N-ALPHA-ACETYLTRANSFERASE"/>
    <property type="match status" value="1"/>
</dbReference>
<dbReference type="Proteomes" id="UP001291623">
    <property type="component" value="Unassembled WGS sequence"/>
</dbReference>
<keyword evidence="2" id="KW-0012">Acyltransferase</keyword>
<evidence type="ECO:0000256" key="1">
    <source>
        <dbReference type="ARBA" id="ARBA00022679"/>
    </source>
</evidence>
<dbReference type="AlphaFoldDB" id="A0AAE1S800"/>